<dbReference type="InParanoid" id="A0A0D2G9W2"/>
<dbReference type="InterPro" id="IPR019205">
    <property type="entry name" value="DUF2080_transposon-encoded"/>
</dbReference>
<organism evidence="1 2">
    <name type="scientific">Dethiosulfatarculus sandiegensis</name>
    <dbReference type="NCBI Taxonomy" id="1429043"/>
    <lineage>
        <taxon>Bacteria</taxon>
        <taxon>Pseudomonadati</taxon>
        <taxon>Thermodesulfobacteriota</taxon>
        <taxon>Desulfarculia</taxon>
        <taxon>Desulfarculales</taxon>
        <taxon>Desulfarculaceae</taxon>
        <taxon>Dethiosulfatarculus</taxon>
    </lineage>
</organism>
<accession>A0A0D2G9W2</accession>
<dbReference type="OrthoDB" id="5422537at2"/>
<dbReference type="Proteomes" id="UP000032233">
    <property type="component" value="Unassembled WGS sequence"/>
</dbReference>
<reference evidence="1 2" key="1">
    <citation type="submission" date="2013-11" db="EMBL/GenBank/DDBJ databases">
        <title>Metagenomic analysis of a methanogenic consortium involved in long chain n-alkane degradation.</title>
        <authorList>
            <person name="Davidova I.A."/>
            <person name="Callaghan A.V."/>
            <person name="Wawrik B."/>
            <person name="Pruitt S."/>
            <person name="Marks C."/>
            <person name="Duncan K.E."/>
            <person name="Suflita J.M."/>
        </authorList>
    </citation>
    <scope>NUCLEOTIDE SEQUENCE [LARGE SCALE GENOMIC DNA]</scope>
    <source>
        <strain evidence="1 2">SPR</strain>
    </source>
</reference>
<dbReference type="AlphaFoldDB" id="A0A0D2G9W2"/>
<dbReference type="RefSeq" id="WP_156360869.1">
    <property type="nucleotide sequence ID" value="NZ_AZAC01000048.1"/>
</dbReference>
<dbReference type="Pfam" id="PF09853">
    <property type="entry name" value="DUF2080"/>
    <property type="match status" value="1"/>
</dbReference>
<keyword evidence="2" id="KW-1185">Reference proteome</keyword>
<name>A0A0D2G9W2_9BACT</name>
<protein>
    <submittedName>
        <fullName evidence="1">Uncharacterized protein</fullName>
    </submittedName>
</protein>
<proteinExistence type="predicted"/>
<dbReference type="EMBL" id="AZAC01000048">
    <property type="protein sequence ID" value="KIX11647.1"/>
    <property type="molecule type" value="Genomic_DNA"/>
</dbReference>
<gene>
    <name evidence="1" type="ORF">X474_23225</name>
</gene>
<sequence>MKPDNNVVAYPKTQNRDADQTIKDKNQEAFAENQLGSVKFEVHGLEMLDKQVKQSGNSGRIYLPPHWVGKRVKIIRVD</sequence>
<comment type="caution">
    <text evidence="1">The sequence shown here is derived from an EMBL/GenBank/DDBJ whole genome shotgun (WGS) entry which is preliminary data.</text>
</comment>
<evidence type="ECO:0000313" key="2">
    <source>
        <dbReference type="Proteomes" id="UP000032233"/>
    </source>
</evidence>
<evidence type="ECO:0000313" key="1">
    <source>
        <dbReference type="EMBL" id="KIX11647.1"/>
    </source>
</evidence>
<dbReference type="NCBIfam" id="NF033496">
    <property type="entry name" value="DUF2080_fam_acc"/>
    <property type="match status" value="1"/>
</dbReference>